<dbReference type="InterPro" id="IPR051639">
    <property type="entry name" value="BCD1"/>
</dbReference>
<comment type="function">
    <text evidence="5">Required for box C/D snoRNAs accumulation involved in snoRNA processing, snoRNA transport to the nucleolus and ribosome biogenesis.</text>
</comment>
<dbReference type="GO" id="GO:0000492">
    <property type="term" value="P:box C/D snoRNP assembly"/>
    <property type="evidence" value="ECO:0007669"/>
    <property type="project" value="EnsemblFungi"/>
</dbReference>
<dbReference type="RefSeq" id="XP_003669307.1">
    <property type="nucleotide sequence ID" value="XM_003669259.1"/>
</dbReference>
<dbReference type="Gene3D" id="3.30.60.190">
    <property type="match status" value="1"/>
</dbReference>
<dbReference type="EMBL" id="HE580269">
    <property type="protein sequence ID" value="CCD24064.1"/>
    <property type="molecule type" value="Genomic_DNA"/>
</dbReference>
<evidence type="ECO:0000256" key="5">
    <source>
        <dbReference type="ARBA" id="ARBA00049598"/>
    </source>
</evidence>
<keyword evidence="1" id="KW-0597">Phosphoprotein</keyword>
<protein>
    <recommendedName>
        <fullName evidence="9">HIT-type domain-containing protein</fullName>
    </recommendedName>
</protein>
<evidence type="ECO:0000256" key="6">
    <source>
        <dbReference type="ARBA" id="ARBA00049654"/>
    </source>
</evidence>
<dbReference type="eggNOG" id="KOG2858">
    <property type="taxonomic scope" value="Eukaryota"/>
</dbReference>
<evidence type="ECO:0000256" key="1">
    <source>
        <dbReference type="ARBA" id="ARBA00022553"/>
    </source>
</evidence>
<evidence type="ECO:0000256" key="7">
    <source>
        <dbReference type="PROSITE-ProRule" id="PRU00453"/>
    </source>
</evidence>
<feature type="compositionally biased region" description="Basic and acidic residues" evidence="8">
    <location>
        <begin position="349"/>
        <end position="368"/>
    </location>
</feature>
<dbReference type="OrthoDB" id="272357at2759"/>
<dbReference type="HOGENOM" id="CLU_025524_3_0_1"/>
<dbReference type="InterPro" id="IPR007529">
    <property type="entry name" value="Znf_HIT"/>
</dbReference>
<evidence type="ECO:0000256" key="3">
    <source>
        <dbReference type="ARBA" id="ARBA00022771"/>
    </source>
</evidence>
<dbReference type="STRING" id="1071378.G0W8F3"/>
<keyword evidence="2" id="KW-0479">Metal-binding</keyword>
<dbReference type="GO" id="GO:0000463">
    <property type="term" value="P:maturation of LSU-rRNA from tricistronic rRNA transcript (SSU-rRNA, 5.8S rRNA, LSU-rRNA)"/>
    <property type="evidence" value="ECO:0007669"/>
    <property type="project" value="TreeGrafter"/>
</dbReference>
<dbReference type="GO" id="GO:0008270">
    <property type="term" value="F:zinc ion binding"/>
    <property type="evidence" value="ECO:0007669"/>
    <property type="project" value="UniProtKB-UniRule"/>
</dbReference>
<sequence>MSSKCEICHEIEFKYKCPKCLKKTCSLKCSQAHKKDDNCSGIAHDPTVYIPHDTLKEADDENHESNVLVQRDFNYLTNLKRVVELQKVDGKTKNKRTLQSFNNNNTNKRARFNNGPVSESNRVVRRGVNCLLLPRGMQRSVQNRSKWDKPLDVFVWSIEWIICSVGKNDQSKEDTSNNLSKEKSVVKYVSHRFKETDSIVGGMSNIVFEKCCNEFGIPTPEKGSNTPDVDKAAIIKENNWKFYIKWFPYNNTMVMDSKNLIQIDASEKCIGEILRDKTVIEYPTIFISQTEANLPNDFTVIEEPKYEERTRTFGSESTVSSSNENRKHITKKLNIQVNDADDNEPPEEEAIRIGHKNTENDVAKEKKSIIAPVSDEDSDDYEPGLNIDFLAS</sequence>
<dbReference type="KEGG" id="ndi:NDAI_0C04040"/>
<evidence type="ECO:0000256" key="8">
    <source>
        <dbReference type="SAM" id="MobiDB-lite"/>
    </source>
</evidence>
<dbReference type="GO" id="GO:0016074">
    <property type="term" value="P:sno(s)RNA metabolic process"/>
    <property type="evidence" value="ECO:0007669"/>
    <property type="project" value="EnsemblFungi"/>
</dbReference>
<dbReference type="OMA" id="QRDFNFL"/>
<gene>
    <name evidence="10" type="primary">NDAI0C04040</name>
    <name evidence="10" type="ordered locus">NDAI_0C04040</name>
</gene>
<name>G0W8F3_NAUDC</name>
<dbReference type="Pfam" id="PF25790">
    <property type="entry name" value="BCD1"/>
    <property type="match status" value="1"/>
</dbReference>
<dbReference type="Proteomes" id="UP000000689">
    <property type="component" value="Chromosome 3"/>
</dbReference>
<proteinExistence type="inferred from homology"/>
<dbReference type="InterPro" id="IPR057721">
    <property type="entry name" value="BCD1_alpha/beta"/>
</dbReference>
<keyword evidence="11" id="KW-1185">Reference proteome</keyword>
<dbReference type="GeneID" id="11496497"/>
<dbReference type="GO" id="GO:0070761">
    <property type="term" value="C:pre-snoRNP complex"/>
    <property type="evidence" value="ECO:0007669"/>
    <property type="project" value="TreeGrafter"/>
</dbReference>
<feature type="region of interest" description="Disordered" evidence="8">
    <location>
        <begin position="339"/>
        <end position="392"/>
    </location>
</feature>
<feature type="domain" description="HIT-type" evidence="9">
    <location>
        <begin position="5"/>
        <end position="39"/>
    </location>
</feature>
<dbReference type="AlphaFoldDB" id="G0W8F3"/>
<dbReference type="Pfam" id="PF04438">
    <property type="entry name" value="zf-HIT"/>
    <property type="match status" value="1"/>
</dbReference>
<accession>G0W8F3</accession>
<dbReference type="GO" id="GO:0048254">
    <property type="term" value="P:snoRNA localization"/>
    <property type="evidence" value="ECO:0007669"/>
    <property type="project" value="TreeGrafter"/>
</dbReference>
<feature type="region of interest" description="Disordered" evidence="8">
    <location>
        <begin position="97"/>
        <end position="117"/>
    </location>
</feature>
<dbReference type="SUPFAM" id="SSF144232">
    <property type="entry name" value="HIT/MYND zinc finger-like"/>
    <property type="match status" value="1"/>
</dbReference>
<evidence type="ECO:0000313" key="10">
    <source>
        <dbReference type="EMBL" id="CCD24064.1"/>
    </source>
</evidence>
<keyword evidence="3 7" id="KW-0863">Zinc-finger</keyword>
<comment type="similarity">
    <text evidence="6">Belongs to the BCD1 family.</text>
</comment>
<organism evidence="10 11">
    <name type="scientific">Naumovozyma dairenensis (strain ATCC 10597 / BCRC 20456 / CBS 421 / NBRC 0211 / NRRL Y-12639)</name>
    <name type="common">Saccharomyces dairenensis</name>
    <dbReference type="NCBI Taxonomy" id="1071378"/>
    <lineage>
        <taxon>Eukaryota</taxon>
        <taxon>Fungi</taxon>
        <taxon>Dikarya</taxon>
        <taxon>Ascomycota</taxon>
        <taxon>Saccharomycotina</taxon>
        <taxon>Saccharomycetes</taxon>
        <taxon>Saccharomycetales</taxon>
        <taxon>Saccharomycetaceae</taxon>
        <taxon>Naumovozyma</taxon>
    </lineage>
</organism>
<dbReference type="PANTHER" id="PTHR13483:SF3">
    <property type="entry name" value="BOX C_D SNORNA PROTEIN 1"/>
    <property type="match status" value="1"/>
</dbReference>
<dbReference type="GO" id="GO:0030515">
    <property type="term" value="F:snoRNA binding"/>
    <property type="evidence" value="ECO:0007669"/>
    <property type="project" value="EnsemblFungi"/>
</dbReference>
<dbReference type="GO" id="GO:0005634">
    <property type="term" value="C:nucleus"/>
    <property type="evidence" value="ECO:0007669"/>
    <property type="project" value="TreeGrafter"/>
</dbReference>
<keyword evidence="4" id="KW-0862">Zinc</keyword>
<feature type="compositionally biased region" description="Acidic residues" evidence="8">
    <location>
        <begin position="339"/>
        <end position="348"/>
    </location>
</feature>
<evidence type="ECO:0000313" key="11">
    <source>
        <dbReference type="Proteomes" id="UP000000689"/>
    </source>
</evidence>
<evidence type="ECO:0000256" key="4">
    <source>
        <dbReference type="ARBA" id="ARBA00022833"/>
    </source>
</evidence>
<evidence type="ECO:0000259" key="9">
    <source>
        <dbReference type="PROSITE" id="PS51083"/>
    </source>
</evidence>
<dbReference type="CDD" id="cd23023">
    <property type="entry name" value="zf-HIT_BCD1"/>
    <property type="match status" value="1"/>
</dbReference>
<dbReference type="PROSITE" id="PS51083">
    <property type="entry name" value="ZF_HIT"/>
    <property type="match status" value="1"/>
</dbReference>
<dbReference type="PANTHER" id="PTHR13483">
    <property type="entry name" value="BOX C_D SNORNA PROTEIN 1-RELATED"/>
    <property type="match status" value="1"/>
</dbReference>
<reference evidence="10 11" key="1">
    <citation type="journal article" date="2011" name="Proc. Natl. Acad. Sci. U.S.A.">
        <title>Evolutionary erosion of yeast sex chromosomes by mating-type switching accidents.</title>
        <authorList>
            <person name="Gordon J.L."/>
            <person name="Armisen D."/>
            <person name="Proux-Wera E."/>
            <person name="Oheigeartaigh S.S."/>
            <person name="Byrne K.P."/>
            <person name="Wolfe K.H."/>
        </authorList>
    </citation>
    <scope>NUCLEOTIDE SEQUENCE [LARGE SCALE GENOMIC DNA]</scope>
    <source>
        <strain evidence="11">ATCC 10597 / BCRC 20456 / CBS 421 / NBRC 0211 / NRRL Y-12639</strain>
    </source>
</reference>
<evidence type="ECO:0000256" key="2">
    <source>
        <dbReference type="ARBA" id="ARBA00022723"/>
    </source>
</evidence>